<reference evidence="1 2" key="1">
    <citation type="journal article" date="2016" name="Nat. Commun.">
        <title>Thousands of microbial genomes shed light on interconnected biogeochemical processes in an aquifer system.</title>
        <authorList>
            <person name="Anantharaman K."/>
            <person name="Brown C.T."/>
            <person name="Hug L.A."/>
            <person name="Sharon I."/>
            <person name="Castelle C.J."/>
            <person name="Probst A.J."/>
            <person name="Thomas B.C."/>
            <person name="Singh A."/>
            <person name="Wilkins M.J."/>
            <person name="Karaoz U."/>
            <person name="Brodie E.L."/>
            <person name="Williams K.H."/>
            <person name="Hubbard S.S."/>
            <person name="Banfield J.F."/>
        </authorList>
    </citation>
    <scope>NUCLEOTIDE SEQUENCE [LARGE SCALE GENOMIC DNA]</scope>
</reference>
<protein>
    <submittedName>
        <fullName evidence="1">Uncharacterized protein</fullName>
    </submittedName>
</protein>
<dbReference type="EMBL" id="MGFQ01000007">
    <property type="protein sequence ID" value="OGM10510.1"/>
    <property type="molecule type" value="Genomic_DNA"/>
</dbReference>
<accession>A0A1F7X5Z5</accession>
<evidence type="ECO:0000313" key="1">
    <source>
        <dbReference type="EMBL" id="OGM10510.1"/>
    </source>
</evidence>
<dbReference type="AlphaFoldDB" id="A0A1F7X5Z5"/>
<name>A0A1F7X5Z5_9BACT</name>
<organism evidence="1 2">
    <name type="scientific">Candidatus Woesebacteria bacterium RBG_13_36_22</name>
    <dbReference type="NCBI Taxonomy" id="1802478"/>
    <lineage>
        <taxon>Bacteria</taxon>
        <taxon>Candidatus Woeseibacteriota</taxon>
    </lineage>
</organism>
<evidence type="ECO:0000313" key="2">
    <source>
        <dbReference type="Proteomes" id="UP000176939"/>
    </source>
</evidence>
<dbReference type="Proteomes" id="UP000176939">
    <property type="component" value="Unassembled WGS sequence"/>
</dbReference>
<sequence length="93" mass="10525">MKFKFAFILWVDAFSYDDVHPATFEFSSHPVISSGCLIKETEDEIVISRDNFPLGFDGSAPLVRGTIAIPKRMIINVTYDEKEIEILKERGNG</sequence>
<gene>
    <name evidence="1" type="ORF">A2Z67_02820</name>
</gene>
<comment type="caution">
    <text evidence="1">The sequence shown here is derived from an EMBL/GenBank/DDBJ whole genome shotgun (WGS) entry which is preliminary data.</text>
</comment>
<proteinExistence type="predicted"/>